<keyword evidence="3" id="KW-1185">Reference proteome</keyword>
<organism evidence="2 3">
    <name type="scientific">Parasphingorhabdus cellanae</name>
    <dbReference type="NCBI Taxonomy" id="2806553"/>
    <lineage>
        <taxon>Bacteria</taxon>
        <taxon>Pseudomonadati</taxon>
        <taxon>Pseudomonadota</taxon>
        <taxon>Alphaproteobacteria</taxon>
        <taxon>Sphingomonadales</taxon>
        <taxon>Sphingomonadaceae</taxon>
        <taxon>Parasphingorhabdus</taxon>
    </lineage>
</organism>
<dbReference type="SUPFAM" id="SSF159888">
    <property type="entry name" value="YdhG-like"/>
    <property type="match status" value="1"/>
</dbReference>
<accession>A0ABX7T0U3</accession>
<evidence type="ECO:0000313" key="3">
    <source>
        <dbReference type="Proteomes" id="UP000663923"/>
    </source>
</evidence>
<dbReference type="Pfam" id="PF08818">
    <property type="entry name" value="DUF1801"/>
    <property type="match status" value="1"/>
</dbReference>
<dbReference type="InterPro" id="IPR014922">
    <property type="entry name" value="YdhG-like"/>
</dbReference>
<evidence type="ECO:0000313" key="2">
    <source>
        <dbReference type="EMBL" id="QTD54776.1"/>
    </source>
</evidence>
<proteinExistence type="predicted"/>
<name>A0ABX7T0U3_9SPHN</name>
<protein>
    <submittedName>
        <fullName evidence="2">DUF1801 domain-containing protein</fullName>
    </submittedName>
</protein>
<gene>
    <name evidence="2" type="ORF">J4G78_10965</name>
</gene>
<feature type="domain" description="YdhG-like" evidence="1">
    <location>
        <begin position="22"/>
        <end position="128"/>
    </location>
</feature>
<dbReference type="Proteomes" id="UP000663923">
    <property type="component" value="Chromosome"/>
</dbReference>
<dbReference type="EMBL" id="CP071794">
    <property type="protein sequence ID" value="QTD54776.1"/>
    <property type="molecule type" value="Genomic_DNA"/>
</dbReference>
<dbReference type="RefSeq" id="WP_207986610.1">
    <property type="nucleotide sequence ID" value="NZ_CP071794.1"/>
</dbReference>
<evidence type="ECO:0000259" key="1">
    <source>
        <dbReference type="Pfam" id="PF08818"/>
    </source>
</evidence>
<reference evidence="2 3" key="1">
    <citation type="submission" date="2021-03" db="EMBL/GenBank/DDBJ databases">
        <title>Complete genome of Parasphingorhabdus_sp.JHSY0214.</title>
        <authorList>
            <person name="Yoo J.H."/>
            <person name="Bae J.W."/>
        </authorList>
    </citation>
    <scope>NUCLEOTIDE SEQUENCE [LARGE SCALE GENOMIC DNA]</scope>
    <source>
        <strain evidence="2 3">JHSY0214</strain>
    </source>
</reference>
<sequence length="135" mass="15076">MIADIPPQTQLVFDNLPKATAARLIKLRALIFDTAADNPAIGPLEETLKWGEPAYLTSATKSGTTVRINRHKKSDGQYAIYVHCQTNLVERYKQLYSDVLTFEGSRAIVFDVDQAIPTEAVKHCLTMALTYHLRA</sequence>